<feature type="domain" description="NlpC/P60" evidence="5">
    <location>
        <begin position="18"/>
        <end position="149"/>
    </location>
</feature>
<dbReference type="Pfam" id="PF00877">
    <property type="entry name" value="NLPC_P60"/>
    <property type="match status" value="1"/>
</dbReference>
<dbReference type="GO" id="GO:0006508">
    <property type="term" value="P:proteolysis"/>
    <property type="evidence" value="ECO:0007669"/>
    <property type="project" value="UniProtKB-KW"/>
</dbReference>
<evidence type="ECO:0000259" key="5">
    <source>
        <dbReference type="PROSITE" id="PS51935"/>
    </source>
</evidence>
<dbReference type="Proteomes" id="UP000823598">
    <property type="component" value="Unassembled WGS sequence"/>
</dbReference>
<keyword evidence="2" id="KW-0645">Protease</keyword>
<protein>
    <submittedName>
        <fullName evidence="6">C40 family peptidase</fullName>
    </submittedName>
</protein>
<gene>
    <name evidence="6" type="ORF">IAB88_05200</name>
</gene>
<evidence type="ECO:0000313" key="6">
    <source>
        <dbReference type="EMBL" id="MBO8476372.1"/>
    </source>
</evidence>
<accession>A0A9D9NK58</accession>
<keyword evidence="3" id="KW-0378">Hydrolase</keyword>
<dbReference type="InterPro" id="IPR038765">
    <property type="entry name" value="Papain-like_cys_pep_sf"/>
</dbReference>
<dbReference type="PANTHER" id="PTHR47053:SF1">
    <property type="entry name" value="MUREIN DD-ENDOPEPTIDASE MEPH-RELATED"/>
    <property type="match status" value="1"/>
</dbReference>
<evidence type="ECO:0000256" key="1">
    <source>
        <dbReference type="ARBA" id="ARBA00007074"/>
    </source>
</evidence>
<dbReference type="PROSITE" id="PS51935">
    <property type="entry name" value="NLPC_P60"/>
    <property type="match status" value="1"/>
</dbReference>
<name>A0A9D9NK58_9BACT</name>
<reference evidence="6" key="2">
    <citation type="journal article" date="2021" name="PeerJ">
        <title>Extensive microbial diversity within the chicken gut microbiome revealed by metagenomics and culture.</title>
        <authorList>
            <person name="Gilroy R."/>
            <person name="Ravi A."/>
            <person name="Getino M."/>
            <person name="Pursley I."/>
            <person name="Horton D.L."/>
            <person name="Alikhan N.F."/>
            <person name="Baker D."/>
            <person name="Gharbi K."/>
            <person name="Hall N."/>
            <person name="Watson M."/>
            <person name="Adriaenssens E.M."/>
            <person name="Foster-Nyarko E."/>
            <person name="Jarju S."/>
            <person name="Secka A."/>
            <person name="Antonio M."/>
            <person name="Oren A."/>
            <person name="Chaudhuri R.R."/>
            <person name="La Ragione R."/>
            <person name="Hildebrand F."/>
            <person name="Pallen M.J."/>
        </authorList>
    </citation>
    <scope>NUCLEOTIDE SEQUENCE</scope>
    <source>
        <strain evidence="6">6919</strain>
    </source>
</reference>
<dbReference type="InterPro" id="IPR000064">
    <property type="entry name" value="NLP_P60_dom"/>
</dbReference>
<dbReference type="AlphaFoldDB" id="A0A9D9NK58"/>
<evidence type="ECO:0000256" key="2">
    <source>
        <dbReference type="ARBA" id="ARBA00022670"/>
    </source>
</evidence>
<comment type="caution">
    <text evidence="6">The sequence shown here is derived from an EMBL/GenBank/DDBJ whole genome shotgun (WGS) entry which is preliminary data.</text>
</comment>
<organism evidence="6 7">
    <name type="scientific">Candidatus Limisoma faecipullorum</name>
    <dbReference type="NCBI Taxonomy" id="2840854"/>
    <lineage>
        <taxon>Bacteria</taxon>
        <taxon>Pseudomonadati</taxon>
        <taxon>Bacteroidota</taxon>
        <taxon>Bacteroidia</taxon>
        <taxon>Bacteroidales</taxon>
        <taxon>Candidatus Limisoma</taxon>
    </lineage>
</organism>
<evidence type="ECO:0000256" key="3">
    <source>
        <dbReference type="ARBA" id="ARBA00022801"/>
    </source>
</evidence>
<keyword evidence="4" id="KW-0788">Thiol protease</keyword>
<reference evidence="6" key="1">
    <citation type="submission" date="2020-10" db="EMBL/GenBank/DDBJ databases">
        <authorList>
            <person name="Gilroy R."/>
        </authorList>
    </citation>
    <scope>NUCLEOTIDE SEQUENCE</scope>
    <source>
        <strain evidence="6">6919</strain>
    </source>
</reference>
<dbReference type="InterPro" id="IPR051202">
    <property type="entry name" value="Peptidase_C40"/>
</dbReference>
<evidence type="ECO:0000256" key="4">
    <source>
        <dbReference type="ARBA" id="ARBA00022807"/>
    </source>
</evidence>
<dbReference type="EMBL" id="JADIMC010000059">
    <property type="protein sequence ID" value="MBO8476372.1"/>
    <property type="molecule type" value="Genomic_DNA"/>
</dbReference>
<dbReference type="SUPFAM" id="SSF54001">
    <property type="entry name" value="Cysteine proteinases"/>
    <property type="match status" value="1"/>
</dbReference>
<sequence>MTTGNAFSQTVIKGNISTATGKDIINSAMEYIGTPYRYGTMNPARGFDCSGFTSYVFKKLDITLPRTSRSQYSKETAIDDCRDLKKGDLVFFSGSKVSKRIGHVGIVTKVNPETGEFSFIHSSCSEGVTISHSTDAYYAKRYIGACRILGPVITEE</sequence>
<dbReference type="PANTHER" id="PTHR47053">
    <property type="entry name" value="MUREIN DD-ENDOPEPTIDASE MEPH-RELATED"/>
    <property type="match status" value="1"/>
</dbReference>
<comment type="similarity">
    <text evidence="1">Belongs to the peptidase C40 family.</text>
</comment>
<evidence type="ECO:0000313" key="7">
    <source>
        <dbReference type="Proteomes" id="UP000823598"/>
    </source>
</evidence>
<dbReference type="Gene3D" id="3.90.1720.10">
    <property type="entry name" value="endopeptidase domain like (from Nostoc punctiforme)"/>
    <property type="match status" value="1"/>
</dbReference>
<proteinExistence type="inferred from homology"/>
<dbReference type="GO" id="GO:0008234">
    <property type="term" value="F:cysteine-type peptidase activity"/>
    <property type="evidence" value="ECO:0007669"/>
    <property type="project" value="UniProtKB-KW"/>
</dbReference>